<protein>
    <submittedName>
        <fullName evidence="1">Uncharacterized protein</fullName>
    </submittedName>
</protein>
<evidence type="ECO:0000313" key="2">
    <source>
        <dbReference type="Proteomes" id="UP000799755"/>
    </source>
</evidence>
<proteinExistence type="predicted"/>
<accession>A0ACB6QGV8</accession>
<gene>
    <name evidence="1" type="ORF">BDR25DRAFT_79625</name>
</gene>
<sequence>MFIEPGTVIRGDESERDDSQSVIFSCVPYFDIQVPPKTTLGKTDRLHPPRSLMQSYYPYEPLRERDMEQAFNKFGNGPTNSIIHVPLLWMMNIGSHAVVTCGHKPLSSEFVKSITVVEEDVKAFSISQNGKSRDTKRSDITSIRLTDWTGRVLIYSLDECRTYFEMEQRLRELRSTAWRQRSESLKLLWNKEKGDEKVTPGKWLDIIQNQNAIFIDLSTLDEEKEKELDLKWKEGKPESSLGAVVSKSAIPPFFFWSHISMKEDGKPDFKSPPANMSTNIASNAKEQTRQQFDFIPPEVRHSMECLERVEKAVMSETMSEYDAIHIVERSFTSTKYYSSIPEETMVQLQDRFTSLLQNVANLGKGPSTRTRHQTIVDDQCAKITSSAAELTDLVNSILKLFVWDVDKSTMLRKVWGAMANVAKITGQVQQRRPSSERDAAEYTDPEWRSPEFGDRKWFIRTCHNTFQKGKYTPLPGNDALNQTIKACRRCRRNRAYDDPNGALEHLRVHLAGPAISGKWANPGPHNTSEKEADSELQGWIRNSGQILVEEVNAGFLAIFEQANDEARTLLRETRELAQGVTDTDGKMSDIYSFPPELHKTLQRVVQFFFAVERAVYYTEEVYENKLTNFDDMEYMLPFSTEGLQVLGRFCDGVKTSIAAARKDLCLMAHSKGTFDYLKRLSLGPEYLCSWLMRRLLVKPVDNSMAVADLYYEYLSTLQFTVNHRPSKRLLRSIKLLQEELSALSSINAWQTKLIESYAAVLNPTSYPNDIPSRGAMFPHERLVLQSCLESLLDAKADFSEMIEKCGPLSESTKQSAEINEEDHGKAILVFTVVTIIFLPLSFVTSYLGMNTSDIRDMTSKQSLFWEIAIPLTAVTMGSILLIAYNGDEIRDNIASYARLFTGKQDTRTSARGITVAQRKN</sequence>
<dbReference type="EMBL" id="MU003526">
    <property type="protein sequence ID" value="KAF2466121.1"/>
    <property type="molecule type" value="Genomic_DNA"/>
</dbReference>
<name>A0ACB6QGV8_9PLEO</name>
<comment type="caution">
    <text evidence="1">The sequence shown here is derived from an EMBL/GenBank/DDBJ whole genome shotgun (WGS) entry which is preliminary data.</text>
</comment>
<feature type="non-terminal residue" evidence="1">
    <location>
        <position position="920"/>
    </location>
</feature>
<keyword evidence="2" id="KW-1185">Reference proteome</keyword>
<organism evidence="1 2">
    <name type="scientific">Lindgomyces ingoldianus</name>
    <dbReference type="NCBI Taxonomy" id="673940"/>
    <lineage>
        <taxon>Eukaryota</taxon>
        <taxon>Fungi</taxon>
        <taxon>Dikarya</taxon>
        <taxon>Ascomycota</taxon>
        <taxon>Pezizomycotina</taxon>
        <taxon>Dothideomycetes</taxon>
        <taxon>Pleosporomycetidae</taxon>
        <taxon>Pleosporales</taxon>
        <taxon>Lindgomycetaceae</taxon>
        <taxon>Lindgomyces</taxon>
    </lineage>
</organism>
<dbReference type="Proteomes" id="UP000799755">
    <property type="component" value="Unassembled WGS sequence"/>
</dbReference>
<evidence type="ECO:0000313" key="1">
    <source>
        <dbReference type="EMBL" id="KAF2466121.1"/>
    </source>
</evidence>
<reference evidence="1" key="1">
    <citation type="journal article" date="2020" name="Stud. Mycol.">
        <title>101 Dothideomycetes genomes: a test case for predicting lifestyles and emergence of pathogens.</title>
        <authorList>
            <person name="Haridas S."/>
            <person name="Albert R."/>
            <person name="Binder M."/>
            <person name="Bloem J."/>
            <person name="Labutti K."/>
            <person name="Salamov A."/>
            <person name="Andreopoulos B."/>
            <person name="Baker S."/>
            <person name="Barry K."/>
            <person name="Bills G."/>
            <person name="Bluhm B."/>
            <person name="Cannon C."/>
            <person name="Castanera R."/>
            <person name="Culley D."/>
            <person name="Daum C."/>
            <person name="Ezra D."/>
            <person name="Gonzalez J."/>
            <person name="Henrissat B."/>
            <person name="Kuo A."/>
            <person name="Liang C."/>
            <person name="Lipzen A."/>
            <person name="Lutzoni F."/>
            <person name="Magnuson J."/>
            <person name="Mondo S."/>
            <person name="Nolan M."/>
            <person name="Ohm R."/>
            <person name="Pangilinan J."/>
            <person name="Park H.-J."/>
            <person name="Ramirez L."/>
            <person name="Alfaro M."/>
            <person name="Sun H."/>
            <person name="Tritt A."/>
            <person name="Yoshinaga Y."/>
            <person name="Zwiers L.-H."/>
            <person name="Turgeon B."/>
            <person name="Goodwin S."/>
            <person name="Spatafora J."/>
            <person name="Crous P."/>
            <person name="Grigoriev I."/>
        </authorList>
    </citation>
    <scope>NUCLEOTIDE SEQUENCE</scope>
    <source>
        <strain evidence="1">ATCC 200398</strain>
    </source>
</reference>